<proteinExistence type="predicted"/>
<evidence type="ECO:0000313" key="2">
    <source>
        <dbReference type="RefSeq" id="XP_075074539.1"/>
    </source>
</evidence>
<organism evidence="1 2">
    <name type="scientific">Nicotiana tabacum</name>
    <name type="common">Common tobacco</name>
    <dbReference type="NCBI Taxonomy" id="4097"/>
    <lineage>
        <taxon>Eukaryota</taxon>
        <taxon>Viridiplantae</taxon>
        <taxon>Streptophyta</taxon>
        <taxon>Embryophyta</taxon>
        <taxon>Tracheophyta</taxon>
        <taxon>Spermatophyta</taxon>
        <taxon>Magnoliopsida</taxon>
        <taxon>eudicotyledons</taxon>
        <taxon>Gunneridae</taxon>
        <taxon>Pentapetalae</taxon>
        <taxon>asterids</taxon>
        <taxon>lamiids</taxon>
        <taxon>Solanales</taxon>
        <taxon>Solanaceae</taxon>
        <taxon>Nicotianoideae</taxon>
        <taxon>Nicotianeae</taxon>
        <taxon>Nicotiana</taxon>
    </lineage>
</organism>
<name>A0AC58RP78_TOBAC</name>
<reference evidence="2" key="2">
    <citation type="submission" date="2025-08" db="UniProtKB">
        <authorList>
            <consortium name="RefSeq"/>
        </authorList>
    </citation>
    <scope>IDENTIFICATION</scope>
    <source>
        <tissue evidence="2">Leaf</tissue>
    </source>
</reference>
<dbReference type="RefSeq" id="XP_075074539.1">
    <property type="nucleotide sequence ID" value="XM_075218438.1"/>
</dbReference>
<protein>
    <submittedName>
        <fullName evidence="2">Protein trichome birefringence-like 11</fullName>
    </submittedName>
</protein>
<evidence type="ECO:0000313" key="1">
    <source>
        <dbReference type="Proteomes" id="UP000790787"/>
    </source>
</evidence>
<dbReference type="Proteomes" id="UP000790787">
    <property type="component" value="Chromosome 1"/>
</dbReference>
<gene>
    <name evidence="2" type="primary">LOC142162126</name>
</gene>
<reference evidence="1" key="1">
    <citation type="journal article" date="2014" name="Nat. Commun.">
        <title>The tobacco genome sequence and its comparison with those of tomato and potato.</title>
        <authorList>
            <person name="Sierro N."/>
            <person name="Battey J.N."/>
            <person name="Ouadi S."/>
            <person name="Bakaher N."/>
            <person name="Bovet L."/>
            <person name="Willig A."/>
            <person name="Goepfert S."/>
            <person name="Peitsch M.C."/>
            <person name="Ivanov N.V."/>
        </authorList>
    </citation>
    <scope>NUCLEOTIDE SEQUENCE [LARGE SCALE GENOMIC DNA]</scope>
</reference>
<accession>A0AC58RP78</accession>
<keyword evidence="1" id="KW-1185">Reference proteome</keyword>
<sequence>MTQFKIFKKFKCLKLFEPSPGVLGCFFFTVCLFLCLFLLDYRKVSKGPHLYQQTSLFATWIGLNGLSVPYNKTEKLDFLENGAESCDLFYGNWVWDKIYPLYKSKDYKFLDEGFRCSENDRPDYFYTKWHWQPKDCKDSSRRHIIQLVCS</sequence>